<keyword evidence="3" id="KW-0472">Membrane</keyword>
<gene>
    <name evidence="7" type="ORF">EP13_13690</name>
</gene>
<keyword evidence="2" id="KW-0813">Transport</keyword>
<sequence length="971" mass="109211">MALKHLGWRAGLFALSLANSEAIANVNHDNVPQYLHIQEVTLDKALQHVAERFAYAYVANPKLLSHSDTVSLNGNYGLHEALAYLLKATPLTYIINDQGIVIKAKPAVEATAIEEVRVKGIRGSLNLSRKGKRESKAISDVIAAQDIAAYPDRNLAESLQRISGMSITREAGEGRQIILRGLNPDFTLVTLNGMPVLANNDSPMDSRTQRDRDRSFDLNLFTSDLFNQIQVLKSYSPTLPSGGMAGVAALSTARPFATPGVHATFTQQVGANQYANGVSSRSSAVVSATKGNWGGLFSISYGARNSQEQGANTFRWRQIPPDGADISLLDDDIAAAWEAQTLWIPRGNRYSVWRSDMRRLGAGAALEYKDTQSHITLDWIYGKLASTRQENHLYPRGFNSTPIIEDKTLVTALEVNEQNEVVFGKFENARVGTENRYQQVATRFEQWVVNSENALSNTWRGLGVFGVQQASYDMPTSIRAYMRGESDVTLDYTQDYYFADIRYADDLTQGGFWQMNELDAEQYGSSSHFVYGKYTLEYQPSSHSVWQMGMDRVHFESKTNYLDIQDMLKEEWKTTAVEVPLNASYGFSAHPKVSWLALRPRAAFEAFDVSTSAQALASSFEIDRQEDNTVKEIRTSAFVQHQWQSNRWTFLAGIRSELDETHVQVVQDDIKRSYTMNNFIWLPHVAANLRLHESVYRLSVSQSVGYPQLDTLTSQVVYNPLTQMLYSPNENLSPFTAYNIDLSVERYLAGVNRVSTNVFAKLIDDIVVSQRAALNIDSLSAYEQFIIADIDPDTIRGKVTPQNAEEAFIYGIEGTLQWEMPVAEMLPLASPYHLGLVINASYTQGDVRYYNENTGEALERKALPYLSPWLANVTGYLEGYALSLRVSATYRDSYIARVDSNTLTDEDETGFEPSLYLDAVFAYQMDDHWEWRIEATNLTNEREIQYSNSNHRPYNTTVSGRNYTLSLSYRL</sequence>
<dbReference type="PANTHER" id="PTHR40980:SF4">
    <property type="entry name" value="TONB-DEPENDENT RECEPTOR-LIKE BETA-BARREL DOMAIN-CONTAINING PROTEIN"/>
    <property type="match status" value="1"/>
</dbReference>
<dbReference type="Pfam" id="PF07660">
    <property type="entry name" value="STN"/>
    <property type="match status" value="1"/>
</dbReference>
<keyword evidence="8" id="KW-1185">Reference proteome</keyword>
<evidence type="ECO:0000259" key="6">
    <source>
        <dbReference type="SMART" id="SM00965"/>
    </source>
</evidence>
<dbReference type="eggNOG" id="COG4771">
    <property type="taxonomic scope" value="Bacteria"/>
</dbReference>
<evidence type="ECO:0000256" key="5">
    <source>
        <dbReference type="SAM" id="SignalP"/>
    </source>
</evidence>
<dbReference type="Pfam" id="PF07715">
    <property type="entry name" value="Plug"/>
    <property type="match status" value="1"/>
</dbReference>
<dbReference type="InterPro" id="IPR036942">
    <property type="entry name" value="Beta-barrel_TonB_sf"/>
</dbReference>
<dbReference type="EMBL" id="CP008849">
    <property type="protein sequence ID" value="AIF99650.1"/>
    <property type="molecule type" value="Genomic_DNA"/>
</dbReference>
<keyword evidence="5" id="KW-0732">Signal</keyword>
<dbReference type="SMART" id="SM00965">
    <property type="entry name" value="STN"/>
    <property type="match status" value="1"/>
</dbReference>
<dbReference type="AlphaFoldDB" id="A0A075P3U2"/>
<dbReference type="eggNOG" id="COG1629">
    <property type="taxonomic scope" value="Bacteria"/>
</dbReference>
<comment type="subcellular location">
    <subcellularLocation>
        <location evidence="1">Cell outer membrane</location>
    </subcellularLocation>
</comment>
<dbReference type="Gene3D" id="2.170.130.10">
    <property type="entry name" value="TonB-dependent receptor, plug domain"/>
    <property type="match status" value="1"/>
</dbReference>
<dbReference type="SUPFAM" id="SSF56935">
    <property type="entry name" value="Porins"/>
    <property type="match status" value="1"/>
</dbReference>
<dbReference type="PANTHER" id="PTHR40980">
    <property type="entry name" value="PLUG DOMAIN-CONTAINING PROTEIN"/>
    <property type="match status" value="1"/>
</dbReference>
<dbReference type="RefSeq" id="WP_044057723.1">
    <property type="nucleotide sequence ID" value="NZ_CBCSKJ010000002.1"/>
</dbReference>
<dbReference type="InterPro" id="IPR012910">
    <property type="entry name" value="Plug_dom"/>
</dbReference>
<evidence type="ECO:0000313" key="7">
    <source>
        <dbReference type="EMBL" id="AIF99650.1"/>
    </source>
</evidence>
<name>A0A075P3U2_9ALTE</name>
<dbReference type="GeneID" id="78255954"/>
<dbReference type="InterPro" id="IPR010104">
    <property type="entry name" value="TonB_rcpt_bac"/>
</dbReference>
<dbReference type="Gene3D" id="2.40.170.20">
    <property type="entry name" value="TonB-dependent receptor, beta-barrel domain"/>
    <property type="match status" value="1"/>
</dbReference>
<feature type="chain" id="PRO_5001708603" description="Secretin/TonB short N-terminal domain-containing protein" evidence="5">
    <location>
        <begin position="25"/>
        <end position="971"/>
    </location>
</feature>
<organism evidence="7 8">
    <name type="scientific">Alteromonas australica</name>
    <dbReference type="NCBI Taxonomy" id="589873"/>
    <lineage>
        <taxon>Bacteria</taxon>
        <taxon>Pseudomonadati</taxon>
        <taxon>Pseudomonadota</taxon>
        <taxon>Gammaproteobacteria</taxon>
        <taxon>Alteromonadales</taxon>
        <taxon>Alteromonadaceae</taxon>
        <taxon>Alteromonas/Salinimonas group</taxon>
        <taxon>Alteromonas</taxon>
    </lineage>
</organism>
<feature type="signal peptide" evidence="5">
    <location>
        <begin position="1"/>
        <end position="24"/>
    </location>
</feature>
<proteinExistence type="predicted"/>
<dbReference type="Gene3D" id="3.55.50.30">
    <property type="match status" value="1"/>
</dbReference>
<keyword evidence="4" id="KW-0998">Cell outer membrane</keyword>
<dbReference type="InterPro" id="IPR037066">
    <property type="entry name" value="Plug_dom_sf"/>
</dbReference>
<evidence type="ECO:0000256" key="4">
    <source>
        <dbReference type="ARBA" id="ARBA00023237"/>
    </source>
</evidence>
<evidence type="ECO:0000256" key="3">
    <source>
        <dbReference type="ARBA" id="ARBA00023136"/>
    </source>
</evidence>
<protein>
    <recommendedName>
        <fullName evidence="6">Secretin/TonB short N-terminal domain-containing protein</fullName>
    </recommendedName>
</protein>
<evidence type="ECO:0000256" key="2">
    <source>
        <dbReference type="ARBA" id="ARBA00022448"/>
    </source>
</evidence>
<reference evidence="7 8" key="1">
    <citation type="submission" date="2014-06" db="EMBL/GenBank/DDBJ databases">
        <title>Genomes of Alteromonas australica, a world apart.</title>
        <authorList>
            <person name="Gonzaga A."/>
            <person name="Lopez-Perez M."/>
            <person name="Rodriguez-Valera F."/>
        </authorList>
    </citation>
    <scope>NUCLEOTIDE SEQUENCE [LARGE SCALE GENOMIC DNA]</scope>
    <source>
        <strain evidence="7 8">H 17</strain>
    </source>
</reference>
<dbReference type="NCBIfam" id="TIGR01782">
    <property type="entry name" value="TonB-Xanth-Caul"/>
    <property type="match status" value="1"/>
</dbReference>
<evidence type="ECO:0000313" key="8">
    <source>
        <dbReference type="Proteomes" id="UP000056090"/>
    </source>
</evidence>
<dbReference type="KEGG" id="aal:EP13_13690"/>
<accession>A0A075P3U2</accession>
<feature type="domain" description="Secretin/TonB short N-terminal" evidence="6">
    <location>
        <begin position="55"/>
        <end position="105"/>
    </location>
</feature>
<dbReference type="InterPro" id="IPR011662">
    <property type="entry name" value="Secretin/TonB_short_N"/>
</dbReference>
<dbReference type="Proteomes" id="UP000056090">
    <property type="component" value="Chromosome"/>
</dbReference>
<evidence type="ECO:0000256" key="1">
    <source>
        <dbReference type="ARBA" id="ARBA00004442"/>
    </source>
</evidence>
<dbReference type="GO" id="GO:0009279">
    <property type="term" value="C:cell outer membrane"/>
    <property type="evidence" value="ECO:0007669"/>
    <property type="project" value="UniProtKB-SubCell"/>
</dbReference>